<name>A0A9W8B790_9FUNG</name>
<proteinExistence type="predicted"/>
<evidence type="ECO:0000256" key="2">
    <source>
        <dbReference type="ARBA" id="ARBA00022658"/>
    </source>
</evidence>
<dbReference type="Pfam" id="PF07647">
    <property type="entry name" value="SAM_2"/>
    <property type="match status" value="1"/>
</dbReference>
<gene>
    <name evidence="9" type="ORF">H4R34_003255</name>
</gene>
<dbReference type="InterPro" id="IPR001660">
    <property type="entry name" value="SAM"/>
</dbReference>
<feature type="region of interest" description="Disordered" evidence="4">
    <location>
        <begin position="173"/>
        <end position="222"/>
    </location>
</feature>
<feature type="region of interest" description="Disordered" evidence="4">
    <location>
        <begin position="747"/>
        <end position="836"/>
    </location>
</feature>
<feature type="compositionally biased region" description="Polar residues" evidence="4">
    <location>
        <begin position="122"/>
        <end position="136"/>
    </location>
</feature>
<dbReference type="SMART" id="SM00454">
    <property type="entry name" value="SAM"/>
    <property type="match status" value="1"/>
</dbReference>
<feature type="region of interest" description="Disordered" evidence="4">
    <location>
        <begin position="428"/>
        <end position="461"/>
    </location>
</feature>
<accession>A0A9W8B790</accession>
<feature type="compositionally biased region" description="Polar residues" evidence="4">
    <location>
        <begin position="633"/>
        <end position="665"/>
    </location>
</feature>
<dbReference type="Pfam" id="PF00169">
    <property type="entry name" value="PH"/>
    <property type="match status" value="1"/>
</dbReference>
<sequence>MGTASPEVRIALHEFRAEHEDEISFGAGERVVVLERDEVYNDGWWQGRNEEGQTGLFPVNFTQPLAQSTARGSSPSTNSVMIDAKSYKDLINNLEMNFRDSVHFDDGGASAGLHNLGFVSSQGSGASSRLGSQTALSPPVPEATVPNLPIVTTAASADSVPADDLAHAKLYQTKPLPATPTDDAVTTGSSPSSAQPINAVTATTETNKDATKSGIPDVPLTGQPENWSIEQVAVWLDTQGFGSLVPIFVDNEISGDVLLELNLTTLKELQIKTFGKRYHLMNAIIDLRKQNSEYDGTQQLSIHERARLPSATTALISPMSQTSNHMDDAATATEPSRAMPAVSVEPTTTFPAQASPPLKSPLTGWTSSTALEPELPQRNHSRPPSALLLGNPDLQLDFSSASPEGLLEPRLSTQRTLRHVNSFGVVSAVSSLPSQSSTSKPMPETRPERSPAPESSPPAPLVSALSRLSAGEGENNATSGFASSEPVAAPLASENDASNPNSTLTRAASIRKINAALQRRNTANRAGKERQRASPSSSATPTPLSPEPDHHDYTTPDPSHHSPTPPLTDNLTEERSTHASNGDSVANPEPRPSSDLSRAPSFDAMPHDSRRRSQSHPAPAPLTYLAQAPGSPEENTPQMHQVASMRTHSSPYAIPENSSRLSSSYRGKLPSRGQYASQSSLSSLFRNRSTAHKHPTASSPYLDAKRSTKSIDIDRSALDAHRWRQVTPPGHSGLQQESPVMTMASDDIESQSMGRQSTATQSTSTGPRRGPSMEGRGSFHIPSPSRPAPQPGTGMNTHSMSSYGDGGVGGTLSNHAVPMPGTGSMPTGSNPSPIVIGKSTSYHLEFDDIQNPDFQGLMKKRSAGYPLWHTRWFVLKGQNLYYFKSQRDTVCRGIVNLQGYRIVPDENIRKGKYCFKCIHESKRTYYFCHDDAAEVREWMKMLLKATIGGHSHLVSSSNINTVPLHVAQGMRPRPPSLIHHGGHDLVESGPAVAGAPAVSNVLNGPLNADTHHHSQPADHNTDSREFATSDQFVHYPSRQSEAVAQTAASPMASGMTTSQYIKWINHILSLSRYPMVVEDMFEDLRTGVVLVRFVEALAGQDVEMDGIPMDLDQVSPDLALAILQRVFEFMQSIGIYLEQVPIASEDIMYGDRAKTMAMLTLIRDRFPNSVPGTIFATTVI</sequence>
<dbReference type="OrthoDB" id="73680at2759"/>
<feature type="compositionally biased region" description="Polar residues" evidence="4">
    <location>
        <begin position="824"/>
        <end position="836"/>
    </location>
</feature>
<evidence type="ECO:0000259" key="8">
    <source>
        <dbReference type="PROSITE" id="PS50105"/>
    </source>
</evidence>
<dbReference type="PROSITE" id="PS50105">
    <property type="entry name" value="SAM_DOMAIN"/>
    <property type="match status" value="1"/>
</dbReference>
<evidence type="ECO:0000256" key="4">
    <source>
        <dbReference type="SAM" id="MobiDB-lite"/>
    </source>
</evidence>
<dbReference type="SUPFAM" id="SSF47769">
    <property type="entry name" value="SAM/Pointed domain"/>
    <property type="match status" value="1"/>
</dbReference>
<dbReference type="Gene3D" id="2.30.30.40">
    <property type="entry name" value="SH3 Domains"/>
    <property type="match status" value="1"/>
</dbReference>
<dbReference type="PROSITE" id="PS50003">
    <property type="entry name" value="PH_DOMAIN"/>
    <property type="match status" value="1"/>
</dbReference>
<keyword evidence="2" id="KW-0344">Guanine-nucleotide releasing factor</keyword>
<dbReference type="InterPro" id="IPR036872">
    <property type="entry name" value="CH_dom_sf"/>
</dbReference>
<dbReference type="InterPro" id="IPR036028">
    <property type="entry name" value="SH3-like_dom_sf"/>
</dbReference>
<dbReference type="PRINTS" id="PR00452">
    <property type="entry name" value="SH3DOMAIN"/>
</dbReference>
<dbReference type="EMBL" id="JANBQB010000285">
    <property type="protein sequence ID" value="KAJ1978303.1"/>
    <property type="molecule type" value="Genomic_DNA"/>
</dbReference>
<dbReference type="Pfam" id="PF00307">
    <property type="entry name" value="CH"/>
    <property type="match status" value="1"/>
</dbReference>
<protein>
    <submittedName>
        <fullName evidence="9">Uncharacterized protein</fullName>
    </submittedName>
</protein>
<dbReference type="Gene3D" id="1.10.150.50">
    <property type="entry name" value="Transcription Factor, Ets-1"/>
    <property type="match status" value="1"/>
</dbReference>
<feature type="compositionally biased region" description="Polar residues" evidence="4">
    <location>
        <begin position="674"/>
        <end position="688"/>
    </location>
</feature>
<feature type="region of interest" description="Disordered" evidence="4">
    <location>
        <begin position="1004"/>
        <end position="1023"/>
    </location>
</feature>
<dbReference type="InterPro" id="IPR001715">
    <property type="entry name" value="CH_dom"/>
</dbReference>
<evidence type="ECO:0000259" key="6">
    <source>
        <dbReference type="PROSITE" id="PS50003"/>
    </source>
</evidence>
<evidence type="ECO:0000256" key="1">
    <source>
        <dbReference type="ARBA" id="ARBA00022443"/>
    </source>
</evidence>
<feature type="domain" description="SH3" evidence="5">
    <location>
        <begin position="4"/>
        <end position="67"/>
    </location>
</feature>
<keyword evidence="1 3" id="KW-0728">SH3 domain</keyword>
<dbReference type="GO" id="GO:0005085">
    <property type="term" value="F:guanyl-nucleotide exchange factor activity"/>
    <property type="evidence" value="ECO:0007669"/>
    <property type="project" value="UniProtKB-KW"/>
</dbReference>
<feature type="domain" description="PH" evidence="6">
    <location>
        <begin position="851"/>
        <end position="947"/>
    </location>
</feature>
<feature type="compositionally biased region" description="Polar residues" evidence="4">
    <location>
        <begin position="184"/>
        <end position="205"/>
    </location>
</feature>
<evidence type="ECO:0000259" key="7">
    <source>
        <dbReference type="PROSITE" id="PS50021"/>
    </source>
</evidence>
<dbReference type="SMART" id="SM00326">
    <property type="entry name" value="SH3"/>
    <property type="match status" value="1"/>
</dbReference>
<dbReference type="SUPFAM" id="SSF47576">
    <property type="entry name" value="Calponin-homology domain, CH-domain"/>
    <property type="match status" value="1"/>
</dbReference>
<dbReference type="PANTHER" id="PTHR12752">
    <property type="entry name" value="PHOSPHOINOSITOL 3-PHOSPHATE-BINDING PROTEIN"/>
    <property type="match status" value="1"/>
</dbReference>
<feature type="domain" description="Calponin-homology (CH)" evidence="7">
    <location>
        <begin position="1054"/>
        <end position="1167"/>
    </location>
</feature>
<organism evidence="9 10">
    <name type="scientific">Dimargaris verticillata</name>
    <dbReference type="NCBI Taxonomy" id="2761393"/>
    <lineage>
        <taxon>Eukaryota</taxon>
        <taxon>Fungi</taxon>
        <taxon>Fungi incertae sedis</taxon>
        <taxon>Zoopagomycota</taxon>
        <taxon>Kickxellomycotina</taxon>
        <taxon>Dimargaritomycetes</taxon>
        <taxon>Dimargaritales</taxon>
        <taxon>Dimargaritaceae</taxon>
        <taxon>Dimargaris</taxon>
    </lineage>
</organism>
<feature type="compositionally biased region" description="Basic and acidic residues" evidence="4">
    <location>
        <begin position="547"/>
        <end position="560"/>
    </location>
</feature>
<dbReference type="PANTHER" id="PTHR12752:SF9">
    <property type="entry name" value="KRAMER, ISOFORM I"/>
    <property type="match status" value="1"/>
</dbReference>
<dbReference type="SUPFAM" id="SSF50044">
    <property type="entry name" value="SH3-domain"/>
    <property type="match status" value="1"/>
</dbReference>
<feature type="compositionally biased region" description="Basic and acidic residues" evidence="4">
    <location>
        <begin position="1009"/>
        <end position="1023"/>
    </location>
</feature>
<dbReference type="CDD" id="cd09535">
    <property type="entry name" value="SAM_BOI-like_fungal"/>
    <property type="match status" value="1"/>
</dbReference>
<dbReference type="AlphaFoldDB" id="A0A9W8B790"/>
<dbReference type="Gene3D" id="1.10.418.10">
    <property type="entry name" value="Calponin-like domain"/>
    <property type="match status" value="1"/>
</dbReference>
<dbReference type="Gene3D" id="2.30.29.30">
    <property type="entry name" value="Pleckstrin-homology domain (PH domain)/Phosphotyrosine-binding domain (PTB)"/>
    <property type="match status" value="1"/>
</dbReference>
<dbReference type="SUPFAM" id="SSF50729">
    <property type="entry name" value="PH domain-like"/>
    <property type="match status" value="1"/>
</dbReference>
<dbReference type="SMART" id="SM00233">
    <property type="entry name" value="PH"/>
    <property type="match status" value="1"/>
</dbReference>
<dbReference type="InterPro" id="IPR001849">
    <property type="entry name" value="PH_domain"/>
</dbReference>
<dbReference type="PROSITE" id="PS50002">
    <property type="entry name" value="SH3"/>
    <property type="match status" value="1"/>
</dbReference>
<feature type="compositionally biased region" description="Low complexity" evidence="4">
    <location>
        <begin position="428"/>
        <end position="439"/>
    </location>
</feature>
<dbReference type="CDD" id="cd00174">
    <property type="entry name" value="SH3"/>
    <property type="match status" value="1"/>
</dbReference>
<keyword evidence="10" id="KW-1185">Reference proteome</keyword>
<feature type="region of interest" description="Disordered" evidence="4">
    <location>
        <begin position="348"/>
        <end position="394"/>
    </location>
</feature>
<dbReference type="InterPro" id="IPR011993">
    <property type="entry name" value="PH-like_dom_sf"/>
</dbReference>
<evidence type="ECO:0000313" key="10">
    <source>
        <dbReference type="Proteomes" id="UP001151582"/>
    </source>
</evidence>
<feature type="region of interest" description="Disordered" evidence="4">
    <location>
        <begin position="519"/>
        <end position="708"/>
    </location>
</feature>
<feature type="region of interest" description="Disordered" evidence="4">
    <location>
        <begin position="122"/>
        <end position="141"/>
    </location>
</feature>
<evidence type="ECO:0000259" key="5">
    <source>
        <dbReference type="PROSITE" id="PS50002"/>
    </source>
</evidence>
<dbReference type="Pfam" id="PF14604">
    <property type="entry name" value="SH3_9"/>
    <property type="match status" value="1"/>
</dbReference>
<dbReference type="InterPro" id="IPR013761">
    <property type="entry name" value="SAM/pointed_sf"/>
</dbReference>
<reference evidence="9" key="1">
    <citation type="submission" date="2022-07" db="EMBL/GenBank/DDBJ databases">
        <title>Phylogenomic reconstructions and comparative analyses of Kickxellomycotina fungi.</title>
        <authorList>
            <person name="Reynolds N.K."/>
            <person name="Stajich J.E."/>
            <person name="Barry K."/>
            <person name="Grigoriev I.V."/>
            <person name="Crous P."/>
            <person name="Smith M.E."/>
        </authorList>
    </citation>
    <scope>NUCLEOTIDE SEQUENCE</scope>
    <source>
        <strain evidence="9">RSA 567</strain>
    </source>
</reference>
<feature type="compositionally biased region" description="Polar residues" evidence="4">
    <location>
        <begin position="793"/>
        <end position="802"/>
    </location>
</feature>
<comment type="caution">
    <text evidence="9">The sequence shown here is derived from an EMBL/GenBank/DDBJ whole genome shotgun (WGS) entry which is preliminary data.</text>
</comment>
<feature type="compositionally biased region" description="Low complexity" evidence="4">
    <location>
        <begin position="533"/>
        <end position="542"/>
    </location>
</feature>
<dbReference type="Proteomes" id="UP001151582">
    <property type="component" value="Unassembled WGS sequence"/>
</dbReference>
<feature type="compositionally biased region" description="Polar residues" evidence="4">
    <location>
        <begin position="750"/>
        <end position="766"/>
    </location>
</feature>
<feature type="domain" description="SAM" evidence="8">
    <location>
        <begin position="227"/>
        <end position="290"/>
    </location>
</feature>
<dbReference type="InterPro" id="IPR001452">
    <property type="entry name" value="SH3_domain"/>
</dbReference>
<evidence type="ECO:0000256" key="3">
    <source>
        <dbReference type="PROSITE-ProRule" id="PRU00192"/>
    </source>
</evidence>
<evidence type="ECO:0000313" key="9">
    <source>
        <dbReference type="EMBL" id="KAJ1978303.1"/>
    </source>
</evidence>
<dbReference type="PROSITE" id="PS50021">
    <property type="entry name" value="CH"/>
    <property type="match status" value="1"/>
</dbReference>